<dbReference type="InterPro" id="IPR035892">
    <property type="entry name" value="C2_domain_sf"/>
</dbReference>
<dbReference type="SUPFAM" id="SSF49562">
    <property type="entry name" value="C2 domain (Calcium/lipid-binding domain, CaLB)"/>
    <property type="match status" value="1"/>
</dbReference>
<accession>A0AB34IC06</accession>
<keyword evidence="4" id="KW-1185">Reference proteome</keyword>
<evidence type="ECO:0000256" key="1">
    <source>
        <dbReference type="SAM" id="MobiDB-lite"/>
    </source>
</evidence>
<sequence length="605" mass="66595">MDTAQPRAAPGRKRAKERRTFDRVRVLQLDEDAGPLERDDPPPAFCPRAKRVRLVLLFASGGMLCVLGATAVATAVLSLGADPPPRTAEAQDLHGEASPSQLRSQLPPAPIRWSRAPSSSPTARCEASCLRREPPQPPACDRRECEGCGGCHDRNRSAAALPPPPPPPFPPPPTSPPPSPRPLPRPPSAPLYTSLPPTVCLSQLHAVGVPHRDEGGAGVADPQLWVYEGQGGRRQETAVQLNNEAPRWTETICVSTLPRADMRVCFDIRDDFPMWADAELLAFGCAAPFTAADVGRTHAVQVEGATVFFALSEERAKAQCHDECQRNVMPTLPVLTAANEGEYPLWHAYIHKVYKQRVSGGMRVDLNKFSMFYHADTVDRQPLDAVATLFAEHPCLRVCTLESWPNRRPVYDGTPFVGDSGPEMRMNALGFFVHRPFIPRDEAQNCSRLEVMHFRTSWLGGEMGVSWFFHTVGSGVFLDCAQTPHAGKLVVYKNREEWVQTHADDWPMDENILGAMEEDDTRMLIFTAADFTVFGVDGTNPSTEIIVRHRDRASSEATSHRGSCLDDSEIGIVFYTGVRADLPCSCQNRKPPLASVNCELTTFTP</sequence>
<protein>
    <recommendedName>
        <fullName evidence="5">C2 domain-containing protein</fullName>
    </recommendedName>
</protein>
<evidence type="ECO:0000256" key="2">
    <source>
        <dbReference type="SAM" id="Phobius"/>
    </source>
</evidence>
<feature type="region of interest" description="Disordered" evidence="1">
    <location>
        <begin position="1"/>
        <end position="21"/>
    </location>
</feature>
<dbReference type="AlphaFoldDB" id="A0AB34IC06"/>
<dbReference type="EMBL" id="JBGBPQ010000032">
    <property type="protein sequence ID" value="KAL1495433.1"/>
    <property type="molecule type" value="Genomic_DNA"/>
</dbReference>
<proteinExistence type="predicted"/>
<feature type="compositionally biased region" description="Basic and acidic residues" evidence="1">
    <location>
        <begin position="129"/>
        <end position="145"/>
    </location>
</feature>
<evidence type="ECO:0000313" key="4">
    <source>
        <dbReference type="Proteomes" id="UP001515480"/>
    </source>
</evidence>
<gene>
    <name evidence="3" type="ORF">AB1Y20_016801</name>
</gene>
<feature type="transmembrane region" description="Helical" evidence="2">
    <location>
        <begin position="54"/>
        <end position="77"/>
    </location>
</feature>
<keyword evidence="2" id="KW-0812">Transmembrane</keyword>
<keyword evidence="2" id="KW-0472">Membrane</keyword>
<keyword evidence="2" id="KW-1133">Transmembrane helix</keyword>
<evidence type="ECO:0008006" key="5">
    <source>
        <dbReference type="Google" id="ProtNLM"/>
    </source>
</evidence>
<reference evidence="3 4" key="1">
    <citation type="journal article" date="2024" name="Science">
        <title>Giant polyketide synthase enzymes in the biosynthesis of giant marine polyether toxins.</title>
        <authorList>
            <person name="Fallon T.R."/>
            <person name="Shende V.V."/>
            <person name="Wierzbicki I.H."/>
            <person name="Pendleton A.L."/>
            <person name="Watervoot N.F."/>
            <person name="Auber R.P."/>
            <person name="Gonzalez D.J."/>
            <person name="Wisecaver J.H."/>
            <person name="Moore B.S."/>
        </authorList>
    </citation>
    <scope>NUCLEOTIDE SEQUENCE [LARGE SCALE GENOMIC DNA]</scope>
    <source>
        <strain evidence="3 4">12B1</strain>
    </source>
</reference>
<dbReference type="Proteomes" id="UP001515480">
    <property type="component" value="Unassembled WGS sequence"/>
</dbReference>
<comment type="caution">
    <text evidence="3">The sequence shown here is derived from an EMBL/GenBank/DDBJ whole genome shotgun (WGS) entry which is preliminary data.</text>
</comment>
<feature type="compositionally biased region" description="Pro residues" evidence="1">
    <location>
        <begin position="161"/>
        <end position="189"/>
    </location>
</feature>
<organism evidence="3 4">
    <name type="scientific">Prymnesium parvum</name>
    <name type="common">Toxic golden alga</name>
    <dbReference type="NCBI Taxonomy" id="97485"/>
    <lineage>
        <taxon>Eukaryota</taxon>
        <taxon>Haptista</taxon>
        <taxon>Haptophyta</taxon>
        <taxon>Prymnesiophyceae</taxon>
        <taxon>Prymnesiales</taxon>
        <taxon>Prymnesiaceae</taxon>
        <taxon>Prymnesium</taxon>
    </lineage>
</organism>
<feature type="region of interest" description="Disordered" evidence="1">
    <location>
        <begin position="159"/>
        <end position="190"/>
    </location>
</feature>
<feature type="region of interest" description="Disordered" evidence="1">
    <location>
        <begin position="84"/>
        <end position="145"/>
    </location>
</feature>
<name>A0AB34IC06_PRYPA</name>
<evidence type="ECO:0000313" key="3">
    <source>
        <dbReference type="EMBL" id="KAL1495433.1"/>
    </source>
</evidence>